<keyword evidence="2 4" id="KW-0442">Lipid degradation</keyword>
<dbReference type="InterPro" id="IPR016035">
    <property type="entry name" value="Acyl_Trfase/lysoPLipase"/>
</dbReference>
<feature type="active site" description="Nucleophile" evidence="4">
    <location>
        <position position="69"/>
    </location>
</feature>
<evidence type="ECO:0000256" key="5">
    <source>
        <dbReference type="SAM" id="MobiDB-lite"/>
    </source>
</evidence>
<dbReference type="Gene3D" id="3.40.1090.10">
    <property type="entry name" value="Cytosolic phospholipase A2 catalytic domain"/>
    <property type="match status" value="2"/>
</dbReference>
<feature type="active site" description="Proton acceptor" evidence="4">
    <location>
        <position position="183"/>
    </location>
</feature>
<dbReference type="Pfam" id="PF01734">
    <property type="entry name" value="Patatin"/>
    <property type="match status" value="1"/>
</dbReference>
<dbReference type="PROSITE" id="PS51635">
    <property type="entry name" value="PNPLA"/>
    <property type="match status" value="1"/>
</dbReference>
<evidence type="ECO:0000256" key="2">
    <source>
        <dbReference type="ARBA" id="ARBA00022963"/>
    </source>
</evidence>
<protein>
    <submittedName>
        <fullName evidence="7">Patatin-like phospholipase family protein</fullName>
    </submittedName>
</protein>
<dbReference type="KEGG" id="hfl:PUV54_00415"/>
<dbReference type="RefSeq" id="WP_274493536.1">
    <property type="nucleotide sequence ID" value="NZ_CP118166.1"/>
</dbReference>
<dbReference type="InterPro" id="IPR050301">
    <property type="entry name" value="NTE"/>
</dbReference>
<keyword evidence="3 4" id="KW-0443">Lipid metabolism</keyword>
<keyword evidence="8" id="KW-1185">Reference proteome</keyword>
<evidence type="ECO:0000256" key="3">
    <source>
        <dbReference type="ARBA" id="ARBA00023098"/>
    </source>
</evidence>
<proteinExistence type="predicted"/>
<dbReference type="AlphaFoldDB" id="A0AAF0CFR1"/>
<keyword evidence="1 4" id="KW-0378">Hydrolase</keyword>
<dbReference type="EMBL" id="CP118166">
    <property type="protein sequence ID" value="WDI31649.1"/>
    <property type="molecule type" value="Genomic_DNA"/>
</dbReference>
<feature type="region of interest" description="Disordered" evidence="5">
    <location>
        <begin position="1"/>
        <end position="24"/>
    </location>
</feature>
<dbReference type="GO" id="GO:0016042">
    <property type="term" value="P:lipid catabolic process"/>
    <property type="evidence" value="ECO:0007669"/>
    <property type="project" value="UniProtKB-UniRule"/>
</dbReference>
<comment type="caution">
    <text evidence="4">Lacks conserved residue(s) required for the propagation of feature annotation.</text>
</comment>
<feature type="domain" description="PNPLA" evidence="6">
    <location>
        <begin position="36"/>
        <end position="196"/>
    </location>
</feature>
<evidence type="ECO:0000259" key="6">
    <source>
        <dbReference type="PROSITE" id="PS51635"/>
    </source>
</evidence>
<evidence type="ECO:0000313" key="7">
    <source>
        <dbReference type="EMBL" id="WDI31649.1"/>
    </source>
</evidence>
<dbReference type="GO" id="GO:0016787">
    <property type="term" value="F:hydrolase activity"/>
    <property type="evidence" value="ECO:0007669"/>
    <property type="project" value="UniProtKB-UniRule"/>
</dbReference>
<accession>A0AAF0CFR1</accession>
<evidence type="ECO:0000256" key="1">
    <source>
        <dbReference type="ARBA" id="ARBA00022801"/>
    </source>
</evidence>
<reference evidence="7" key="1">
    <citation type="submission" date="2023-02" db="EMBL/GenBank/DDBJ databases">
        <title>Genome sequence of Hyphococcus flavus.</title>
        <authorList>
            <person name="Rong J.-C."/>
            <person name="Zhao Q."/>
            <person name="Yi M."/>
            <person name="Wu J.-Y."/>
        </authorList>
    </citation>
    <scope>NUCLEOTIDE SEQUENCE</scope>
    <source>
        <strain evidence="7">MCCC 1K03223</strain>
    </source>
</reference>
<feature type="short sequence motif" description="GXSXG" evidence="4">
    <location>
        <begin position="67"/>
        <end position="71"/>
    </location>
</feature>
<gene>
    <name evidence="7" type="ORF">PUV54_00415</name>
</gene>
<dbReference type="SUPFAM" id="SSF52151">
    <property type="entry name" value="FabD/lysophospholipase-like"/>
    <property type="match status" value="1"/>
</dbReference>
<dbReference type="PANTHER" id="PTHR14226">
    <property type="entry name" value="NEUROPATHY TARGET ESTERASE/SWISS CHEESE D.MELANOGASTER"/>
    <property type="match status" value="1"/>
</dbReference>
<dbReference type="Proteomes" id="UP001214043">
    <property type="component" value="Chromosome"/>
</dbReference>
<name>A0AAF0CFR1_9PROT</name>
<sequence length="332" mass="35614">MSKDREENSEDSADSPECSPAPEARFTEDRRGILGLALGGGVARGWAHIGAVRRLDELGFTPDIVAGTSVGALVGGFWRAGRLDALEDWALSLTKTRMLSYFDIVLNGSGLMGGKRLEKIMARHLPPTDIKDLPGKFIAVTAELATGHEVWLTEGDLGEAMQAAYALPGVFPPKALGGRWLIDGALVNPLPVSACRAFGARIVVAIGLHADAFNMGVAQRKDKFRELADDGGAELEEASKGNLTEKLMLRRLFHAGNNAPGVGSVMLASFNILMDRITRSRLAGDPPDVLVTPHVAHVPLLDFDQAEELIAQGRKAIDEAMPQIESAIEYMV</sequence>
<dbReference type="PANTHER" id="PTHR14226:SF76">
    <property type="entry name" value="NTE FAMILY PROTEIN RSSA"/>
    <property type="match status" value="1"/>
</dbReference>
<evidence type="ECO:0000313" key="8">
    <source>
        <dbReference type="Proteomes" id="UP001214043"/>
    </source>
</evidence>
<organism evidence="7 8">
    <name type="scientific">Hyphococcus flavus</name>
    <dbReference type="NCBI Taxonomy" id="1866326"/>
    <lineage>
        <taxon>Bacteria</taxon>
        <taxon>Pseudomonadati</taxon>
        <taxon>Pseudomonadota</taxon>
        <taxon>Alphaproteobacteria</taxon>
        <taxon>Parvularculales</taxon>
        <taxon>Parvularculaceae</taxon>
        <taxon>Hyphococcus</taxon>
    </lineage>
</organism>
<evidence type="ECO:0000256" key="4">
    <source>
        <dbReference type="PROSITE-ProRule" id="PRU01161"/>
    </source>
</evidence>
<dbReference type="InterPro" id="IPR002641">
    <property type="entry name" value="PNPLA_dom"/>
</dbReference>
<feature type="short sequence motif" description="DGA/G" evidence="4">
    <location>
        <begin position="183"/>
        <end position="185"/>
    </location>
</feature>